<protein>
    <submittedName>
        <fullName evidence="9">Cation efflux protein</fullName>
    </submittedName>
</protein>
<keyword evidence="3 7" id="KW-0812">Transmembrane</keyword>
<dbReference type="InterPro" id="IPR027469">
    <property type="entry name" value="Cation_efflux_TMD_sf"/>
</dbReference>
<dbReference type="InterPro" id="IPR058533">
    <property type="entry name" value="Cation_efflux_TM"/>
</dbReference>
<evidence type="ECO:0000313" key="10">
    <source>
        <dbReference type="Proteomes" id="UP000799436"/>
    </source>
</evidence>
<evidence type="ECO:0000256" key="2">
    <source>
        <dbReference type="ARBA" id="ARBA00022448"/>
    </source>
</evidence>
<keyword evidence="5 7" id="KW-0472">Membrane</keyword>
<name>A0A6G1L480_9PEZI</name>
<feature type="region of interest" description="Disordered" evidence="6">
    <location>
        <begin position="1"/>
        <end position="56"/>
    </location>
</feature>
<keyword evidence="2" id="KW-0813">Transport</keyword>
<evidence type="ECO:0000256" key="1">
    <source>
        <dbReference type="ARBA" id="ARBA00004141"/>
    </source>
</evidence>
<evidence type="ECO:0000256" key="6">
    <source>
        <dbReference type="SAM" id="MobiDB-lite"/>
    </source>
</evidence>
<feature type="transmembrane region" description="Helical" evidence="7">
    <location>
        <begin position="296"/>
        <end position="316"/>
    </location>
</feature>
<organism evidence="9 10">
    <name type="scientific">Teratosphaeria nubilosa</name>
    <dbReference type="NCBI Taxonomy" id="161662"/>
    <lineage>
        <taxon>Eukaryota</taxon>
        <taxon>Fungi</taxon>
        <taxon>Dikarya</taxon>
        <taxon>Ascomycota</taxon>
        <taxon>Pezizomycotina</taxon>
        <taxon>Dothideomycetes</taxon>
        <taxon>Dothideomycetidae</taxon>
        <taxon>Mycosphaerellales</taxon>
        <taxon>Teratosphaeriaceae</taxon>
        <taxon>Teratosphaeria</taxon>
    </lineage>
</organism>
<dbReference type="FunFam" id="1.20.1510.10:FF:000005">
    <property type="entry name" value="Putative Cation diffusion facilitator 1"/>
    <property type="match status" value="1"/>
</dbReference>
<dbReference type="InterPro" id="IPR036837">
    <property type="entry name" value="Cation_efflux_CTD_sf"/>
</dbReference>
<dbReference type="GO" id="GO:0016020">
    <property type="term" value="C:membrane"/>
    <property type="evidence" value="ECO:0007669"/>
    <property type="project" value="UniProtKB-SubCell"/>
</dbReference>
<evidence type="ECO:0000313" key="9">
    <source>
        <dbReference type="EMBL" id="KAF2767500.1"/>
    </source>
</evidence>
<feature type="domain" description="Cation efflux protein transmembrane" evidence="8">
    <location>
        <begin position="190"/>
        <end position="379"/>
    </location>
</feature>
<accession>A0A6G1L480</accession>
<dbReference type="SUPFAM" id="SSF160240">
    <property type="entry name" value="Cation efflux protein cytoplasmic domain-like"/>
    <property type="match status" value="1"/>
</dbReference>
<sequence length="479" mass="53124">MVGKRELFRVSSKTAKPGQRQHDARGTAEDDIESGVQHATGNDFANGIGNGNARPRPELWRFKDAASTALHDKRREQLKKALLEGMQDRDALEQYRKSDEQLKAIKNKKIRKFYENQNDHLNDWLEVDAIVKAVADDVLESMDPDPDRDGERERGGGLQTAGGNVWDFLPEEEKAKRAKAQTRAKWAININVLANIALLIGKIVARFSSGSLSLTASLVDSALDLLCTLIVWSTNRLVQWRLNALQKKFPVGRKRLEPLGILVFSIIMVISFLQILKESVEKIMPLKGTAEELPAIAVGALLATIIVKGIIWFGCIPIKTTQVQALAQDCKTDVVFNTLSLLFPFIGAKANIWWLDPAGAGFLSLFIIYDWGETCFDNIIRLSGQAASPKLTEKLLYLGYRFSPVVAGFKSVTAYHAGDGIWVEYDLLMDQNSPLHTAHDVAETLQYCAEGLDEVDRAFVTTDYSVMGPTGHAVDAERA</sequence>
<dbReference type="Gene3D" id="1.20.1510.10">
    <property type="entry name" value="Cation efflux protein transmembrane domain"/>
    <property type="match status" value="1"/>
</dbReference>
<keyword evidence="4 7" id="KW-1133">Transmembrane helix</keyword>
<evidence type="ECO:0000256" key="5">
    <source>
        <dbReference type="ARBA" id="ARBA00023136"/>
    </source>
</evidence>
<feature type="compositionally biased region" description="Basic and acidic residues" evidence="6">
    <location>
        <begin position="145"/>
        <end position="155"/>
    </location>
</feature>
<dbReference type="PANTHER" id="PTHR43840">
    <property type="entry name" value="MITOCHONDRIAL METAL TRANSPORTER 1-RELATED"/>
    <property type="match status" value="1"/>
</dbReference>
<reference evidence="9" key="1">
    <citation type="journal article" date="2020" name="Stud. Mycol.">
        <title>101 Dothideomycetes genomes: a test case for predicting lifestyles and emergence of pathogens.</title>
        <authorList>
            <person name="Haridas S."/>
            <person name="Albert R."/>
            <person name="Binder M."/>
            <person name="Bloem J."/>
            <person name="Labutti K."/>
            <person name="Salamov A."/>
            <person name="Andreopoulos B."/>
            <person name="Baker S."/>
            <person name="Barry K."/>
            <person name="Bills G."/>
            <person name="Bluhm B."/>
            <person name="Cannon C."/>
            <person name="Castanera R."/>
            <person name="Culley D."/>
            <person name="Daum C."/>
            <person name="Ezra D."/>
            <person name="Gonzalez J."/>
            <person name="Henrissat B."/>
            <person name="Kuo A."/>
            <person name="Liang C."/>
            <person name="Lipzen A."/>
            <person name="Lutzoni F."/>
            <person name="Magnuson J."/>
            <person name="Mondo S."/>
            <person name="Nolan M."/>
            <person name="Ohm R."/>
            <person name="Pangilinan J."/>
            <person name="Park H.-J."/>
            <person name="Ramirez L."/>
            <person name="Alfaro M."/>
            <person name="Sun H."/>
            <person name="Tritt A."/>
            <person name="Yoshinaga Y."/>
            <person name="Zwiers L.-H."/>
            <person name="Turgeon B."/>
            <person name="Goodwin S."/>
            <person name="Spatafora J."/>
            <person name="Crous P."/>
            <person name="Grigoriev I."/>
        </authorList>
    </citation>
    <scope>NUCLEOTIDE SEQUENCE</scope>
    <source>
        <strain evidence="9">CBS 116005</strain>
    </source>
</reference>
<dbReference type="EMBL" id="ML995855">
    <property type="protein sequence ID" value="KAF2767500.1"/>
    <property type="molecule type" value="Genomic_DNA"/>
</dbReference>
<dbReference type="GO" id="GO:0098771">
    <property type="term" value="P:inorganic ion homeostasis"/>
    <property type="evidence" value="ECO:0007669"/>
    <property type="project" value="UniProtKB-ARBA"/>
</dbReference>
<dbReference type="GO" id="GO:0030003">
    <property type="term" value="P:intracellular monoatomic cation homeostasis"/>
    <property type="evidence" value="ECO:0007669"/>
    <property type="project" value="UniProtKB-ARBA"/>
</dbReference>
<proteinExistence type="predicted"/>
<dbReference type="Proteomes" id="UP000799436">
    <property type="component" value="Unassembled WGS sequence"/>
</dbReference>
<dbReference type="Pfam" id="PF01545">
    <property type="entry name" value="Cation_efflux"/>
    <property type="match status" value="1"/>
</dbReference>
<gene>
    <name evidence="9" type="ORF">EJ03DRAFT_146712</name>
</gene>
<dbReference type="OrthoDB" id="78296at2759"/>
<dbReference type="InterPro" id="IPR050291">
    <property type="entry name" value="CDF_Transporter"/>
</dbReference>
<dbReference type="SUPFAM" id="SSF161111">
    <property type="entry name" value="Cation efflux protein transmembrane domain-like"/>
    <property type="match status" value="1"/>
</dbReference>
<dbReference type="PANTHER" id="PTHR43840:SF11">
    <property type="entry name" value="CATION DIFFUSION FACILITATOR 10"/>
    <property type="match status" value="1"/>
</dbReference>
<evidence type="ECO:0000256" key="3">
    <source>
        <dbReference type="ARBA" id="ARBA00022692"/>
    </source>
</evidence>
<comment type="subcellular location">
    <subcellularLocation>
        <location evidence="1">Membrane</location>
        <topology evidence="1">Multi-pass membrane protein</topology>
    </subcellularLocation>
</comment>
<evidence type="ECO:0000256" key="4">
    <source>
        <dbReference type="ARBA" id="ARBA00022989"/>
    </source>
</evidence>
<dbReference type="GO" id="GO:0008324">
    <property type="term" value="F:monoatomic cation transmembrane transporter activity"/>
    <property type="evidence" value="ECO:0007669"/>
    <property type="project" value="InterPro"/>
</dbReference>
<dbReference type="AlphaFoldDB" id="A0A6G1L480"/>
<feature type="transmembrane region" description="Helical" evidence="7">
    <location>
        <begin position="217"/>
        <end position="238"/>
    </location>
</feature>
<feature type="transmembrane region" description="Helical" evidence="7">
    <location>
        <begin position="259"/>
        <end position="276"/>
    </location>
</feature>
<dbReference type="Gene3D" id="3.30.70.1350">
    <property type="entry name" value="Cation efflux protein, cytoplasmic domain"/>
    <property type="match status" value="1"/>
</dbReference>
<evidence type="ECO:0000259" key="8">
    <source>
        <dbReference type="Pfam" id="PF01545"/>
    </source>
</evidence>
<feature type="region of interest" description="Disordered" evidence="6">
    <location>
        <begin position="141"/>
        <end position="160"/>
    </location>
</feature>
<keyword evidence="10" id="KW-1185">Reference proteome</keyword>
<evidence type="ECO:0000256" key="7">
    <source>
        <dbReference type="SAM" id="Phobius"/>
    </source>
</evidence>
<feature type="transmembrane region" description="Helical" evidence="7">
    <location>
        <begin position="186"/>
        <end position="205"/>
    </location>
</feature>